<name>A0A8K0NM39_9TREE</name>
<dbReference type="AlphaFoldDB" id="A0A8K0NM39"/>
<comment type="caution">
    <text evidence="2">The sequence shown here is derived from an EMBL/GenBank/DDBJ whole genome shotgun (WGS) entry which is preliminary data.</text>
</comment>
<accession>A0A8K0NM39</accession>
<proteinExistence type="predicted"/>
<evidence type="ECO:0000313" key="3">
    <source>
        <dbReference type="Proteomes" id="UP000812966"/>
    </source>
</evidence>
<keyword evidence="3" id="KW-1185">Reference proteome</keyword>
<gene>
    <name evidence="2" type="ORF">FFLO_04695</name>
</gene>
<dbReference type="Proteomes" id="UP000812966">
    <property type="component" value="Unassembled WGS sequence"/>
</dbReference>
<organism evidence="2 3">
    <name type="scientific">Filobasidium floriforme</name>
    <dbReference type="NCBI Taxonomy" id="5210"/>
    <lineage>
        <taxon>Eukaryota</taxon>
        <taxon>Fungi</taxon>
        <taxon>Dikarya</taxon>
        <taxon>Basidiomycota</taxon>
        <taxon>Agaricomycotina</taxon>
        <taxon>Tremellomycetes</taxon>
        <taxon>Filobasidiales</taxon>
        <taxon>Filobasidiaceae</taxon>
        <taxon>Filobasidium</taxon>
    </lineage>
</organism>
<feature type="region of interest" description="Disordered" evidence="1">
    <location>
        <begin position="227"/>
        <end position="281"/>
    </location>
</feature>
<evidence type="ECO:0000313" key="2">
    <source>
        <dbReference type="EMBL" id="KAG7530917.1"/>
    </source>
</evidence>
<feature type="compositionally biased region" description="Polar residues" evidence="1">
    <location>
        <begin position="1"/>
        <end position="34"/>
    </location>
</feature>
<sequence>MTSVQRTLSSAWQSIRNGSGSLSSEHASTTTKRVSSTDHQPDVRSGYSYIDAEKDDYDDVMDVTRFYDPRGKVTWVQANISGQAGKPVRVGYIKGMIYKGDKKFVLVLLTIPLKEYVETRVGCRVLSSEYFPDDLGRTLREMKRLVDRGTSIGKFGEIVRYYASAQLTEYPRSKLWRLVQGNSVRKPPKSFLGCERIRSSQVPDKSEKSHRSYIAVSTTTDDIETTLSSRQKRDDTIAGSDTSRKFSYRGTDSLAHGRSERSRSHRQSDRQPIPVHVEKQAQDYYHPDGKVTWIWSTLHQKSMKEYPVGYVKGFDFRRTKTVLLILKAIPFVVPSDVLHWYQVEGPQSRQPTGKGSKYMFMIFQGVHDGKIPLDAARKRLAMRSRTKRLGDQYLLITRMVFSLLDTDLYNRVNGEMPAIPDSDTVSLSEEG</sequence>
<protein>
    <submittedName>
        <fullName evidence="2">Uncharacterized protein</fullName>
    </submittedName>
</protein>
<feature type="region of interest" description="Disordered" evidence="1">
    <location>
        <begin position="1"/>
        <end position="45"/>
    </location>
</feature>
<dbReference type="EMBL" id="JABELV010000104">
    <property type="protein sequence ID" value="KAG7530917.1"/>
    <property type="molecule type" value="Genomic_DNA"/>
</dbReference>
<evidence type="ECO:0000256" key="1">
    <source>
        <dbReference type="SAM" id="MobiDB-lite"/>
    </source>
</evidence>
<feature type="compositionally biased region" description="Basic and acidic residues" evidence="1">
    <location>
        <begin position="255"/>
        <end position="269"/>
    </location>
</feature>
<reference evidence="2" key="1">
    <citation type="submission" date="2020-04" db="EMBL/GenBank/DDBJ databases">
        <title>Analysis of mating type loci in Filobasidium floriforme.</title>
        <authorList>
            <person name="Nowrousian M."/>
        </authorList>
    </citation>
    <scope>NUCLEOTIDE SEQUENCE</scope>
    <source>
        <strain evidence="2">CBS 6242</strain>
    </source>
</reference>